<dbReference type="STRING" id="169765.AWC15_16670"/>
<keyword evidence="10" id="KW-0812">Transmembrane</keyword>
<dbReference type="GO" id="GO:0080090">
    <property type="term" value="P:regulation of primary metabolic process"/>
    <property type="evidence" value="ECO:0007669"/>
    <property type="project" value="UniProtKB-ARBA"/>
</dbReference>
<dbReference type="EMBL" id="AP022581">
    <property type="protein sequence ID" value="BBX96371.1"/>
    <property type="molecule type" value="Genomic_DNA"/>
</dbReference>
<dbReference type="Gene3D" id="1.10.510.10">
    <property type="entry name" value="Transferase(Phosphotransferase) domain 1"/>
    <property type="match status" value="1"/>
</dbReference>
<accession>A0A1X1YJ44</accession>
<evidence type="ECO:0000256" key="3">
    <source>
        <dbReference type="ARBA" id="ARBA00022679"/>
    </source>
</evidence>
<keyword evidence="10" id="KW-0472">Membrane</keyword>
<reference evidence="11 12" key="1">
    <citation type="journal article" date="2019" name="Emerg. Microbes Infect.">
        <title>Comprehensive subspecies identification of 175 nontuberculous mycobacteria species based on 7547 genomic profiles.</title>
        <authorList>
            <person name="Matsumoto Y."/>
            <person name="Kinjo T."/>
            <person name="Motooka D."/>
            <person name="Nabeya D."/>
            <person name="Jung N."/>
            <person name="Uechi K."/>
            <person name="Horii T."/>
            <person name="Iida T."/>
            <person name="Fujita J."/>
            <person name="Nakamura S."/>
        </authorList>
    </citation>
    <scope>NUCLEOTIDE SEQUENCE [LARGE SCALE GENOMIC DNA]</scope>
    <source>
        <strain evidence="11 12">JCM 15657</strain>
    </source>
</reference>
<protein>
    <recommendedName>
        <fullName evidence="1">non-specific serine/threonine protein kinase</fullName>
        <ecNumber evidence="1">2.7.11.1</ecNumber>
    </recommendedName>
</protein>
<dbReference type="PROSITE" id="PS00108">
    <property type="entry name" value="PROTEIN_KINASE_ST"/>
    <property type="match status" value="1"/>
</dbReference>
<dbReference type="GO" id="GO:0004674">
    <property type="term" value="F:protein serine/threonine kinase activity"/>
    <property type="evidence" value="ECO:0007669"/>
    <property type="project" value="UniProtKB-KW"/>
</dbReference>
<feature type="transmembrane region" description="Helical" evidence="10">
    <location>
        <begin position="307"/>
        <end position="326"/>
    </location>
</feature>
<evidence type="ECO:0000256" key="1">
    <source>
        <dbReference type="ARBA" id="ARBA00012513"/>
    </source>
</evidence>
<keyword evidence="10" id="KW-1133">Transmembrane helix</keyword>
<evidence type="ECO:0000256" key="10">
    <source>
        <dbReference type="SAM" id="Phobius"/>
    </source>
</evidence>
<keyword evidence="12" id="KW-1185">Reference proteome</keyword>
<name>A0A1X1YJ44_9MYCO</name>
<dbReference type="InterPro" id="IPR011009">
    <property type="entry name" value="Kinase-like_dom_sf"/>
</dbReference>
<dbReference type="PANTHER" id="PTHR43289">
    <property type="entry name" value="MITOGEN-ACTIVATED PROTEIN KINASE KINASE KINASE 20-RELATED"/>
    <property type="match status" value="1"/>
</dbReference>
<keyword evidence="4" id="KW-0547">Nucleotide-binding</keyword>
<dbReference type="CDD" id="cd14014">
    <property type="entry name" value="STKc_PknB_like"/>
    <property type="match status" value="1"/>
</dbReference>
<gene>
    <name evidence="11" type="primary">pknF</name>
    <name evidence="11" type="ORF">MLAC_16650</name>
</gene>
<organism evidence="11 12">
    <name type="scientific">Mycobacterium lacus</name>
    <dbReference type="NCBI Taxonomy" id="169765"/>
    <lineage>
        <taxon>Bacteria</taxon>
        <taxon>Bacillati</taxon>
        <taxon>Actinomycetota</taxon>
        <taxon>Actinomycetes</taxon>
        <taxon>Mycobacteriales</taxon>
        <taxon>Mycobacteriaceae</taxon>
        <taxon>Mycobacterium</taxon>
    </lineage>
</organism>
<keyword evidence="5 11" id="KW-0418">Kinase</keyword>
<dbReference type="RefSeq" id="WP_085158432.1">
    <property type="nucleotide sequence ID" value="NZ_AP022581.1"/>
</dbReference>
<dbReference type="Pfam" id="PF00069">
    <property type="entry name" value="Pkinase"/>
    <property type="match status" value="1"/>
</dbReference>
<dbReference type="KEGG" id="mlj:MLAC_16650"/>
<feature type="region of interest" description="Disordered" evidence="9">
    <location>
        <begin position="460"/>
        <end position="479"/>
    </location>
</feature>
<keyword evidence="6" id="KW-0067">ATP-binding</keyword>
<evidence type="ECO:0000256" key="2">
    <source>
        <dbReference type="ARBA" id="ARBA00022527"/>
    </source>
</evidence>
<dbReference type="InterPro" id="IPR008271">
    <property type="entry name" value="Ser/Thr_kinase_AS"/>
</dbReference>
<feature type="compositionally biased region" description="Low complexity" evidence="9">
    <location>
        <begin position="337"/>
        <end position="376"/>
    </location>
</feature>
<dbReference type="PANTHER" id="PTHR43289:SF6">
    <property type="entry name" value="SERINE_THREONINE-PROTEIN KINASE NEKL-3"/>
    <property type="match status" value="1"/>
</dbReference>
<feature type="compositionally biased region" description="Basic and acidic residues" evidence="9">
    <location>
        <begin position="464"/>
        <end position="479"/>
    </location>
</feature>
<dbReference type="Proteomes" id="UP000466396">
    <property type="component" value="Chromosome"/>
</dbReference>
<dbReference type="PROSITE" id="PS50011">
    <property type="entry name" value="PROTEIN_KINASE_DOM"/>
    <property type="match status" value="1"/>
</dbReference>
<dbReference type="FunFam" id="3.30.200.20:FF:000035">
    <property type="entry name" value="Serine/threonine protein kinase Stk1"/>
    <property type="match status" value="1"/>
</dbReference>
<keyword evidence="3" id="KW-0808">Transferase</keyword>
<dbReference type="SUPFAM" id="SSF56112">
    <property type="entry name" value="Protein kinase-like (PK-like)"/>
    <property type="match status" value="1"/>
</dbReference>
<dbReference type="GO" id="GO:0005524">
    <property type="term" value="F:ATP binding"/>
    <property type="evidence" value="ECO:0007669"/>
    <property type="project" value="UniProtKB-KW"/>
</dbReference>
<evidence type="ECO:0000256" key="7">
    <source>
        <dbReference type="ARBA" id="ARBA00047899"/>
    </source>
</evidence>
<evidence type="ECO:0000313" key="11">
    <source>
        <dbReference type="EMBL" id="BBX96371.1"/>
    </source>
</evidence>
<dbReference type="SMART" id="SM00220">
    <property type="entry name" value="S_TKc"/>
    <property type="match status" value="1"/>
</dbReference>
<dbReference type="OrthoDB" id="9762169at2"/>
<proteinExistence type="predicted"/>
<evidence type="ECO:0000256" key="9">
    <source>
        <dbReference type="SAM" id="MobiDB-lite"/>
    </source>
</evidence>
<sequence length="479" mass="50423">MPLADGSTFAGYTIVRRLGSGGMGEVYLAQHPRLPRQDALKVLRPEVSADGEYRERFNREADVAASLWHPHIVAVHDRGESGGQLWIDMDFVDGTDSGQLLKDRYPNGMPGPEVTEIITAVAEALDYAHQHKLLHRDVKPANILLAQPDSENRRILLADFGIAGLVDDPSGLTATNMTVGTVSYAAPEQLMGSELDGRADQYALAATAFHLLTGAPPFQHANPAVVISQHLSASPPAIGERNPELAGLNPVFAKALAKEPKERFERCVDFARALGHQLGGGDPDETSLALPVAGSAPARRSPLRAGVLVPAVLAVLLIAAIAVALLETRRADDERAASPATSTSSAAPTTPQTTPALTPSGPVTPQTTPSTSAAADTSTFTSVAPAPVVVIGANCSPVGSTGVTKTGATAYCSTLQGTNTAIWSLTQGTVSNPTVTVTAEPSETPLPTEQESPIRICMQQTGQTRRECREEIRRSNGWP</sequence>
<comment type="catalytic activity">
    <reaction evidence="7">
        <text>L-threonyl-[protein] + ATP = O-phospho-L-threonyl-[protein] + ADP + H(+)</text>
        <dbReference type="Rhea" id="RHEA:46608"/>
        <dbReference type="Rhea" id="RHEA-COMP:11060"/>
        <dbReference type="Rhea" id="RHEA-COMP:11605"/>
        <dbReference type="ChEBI" id="CHEBI:15378"/>
        <dbReference type="ChEBI" id="CHEBI:30013"/>
        <dbReference type="ChEBI" id="CHEBI:30616"/>
        <dbReference type="ChEBI" id="CHEBI:61977"/>
        <dbReference type="ChEBI" id="CHEBI:456216"/>
        <dbReference type="EC" id="2.7.11.1"/>
    </reaction>
</comment>
<dbReference type="InterPro" id="IPR000719">
    <property type="entry name" value="Prot_kinase_dom"/>
</dbReference>
<evidence type="ECO:0000256" key="5">
    <source>
        <dbReference type="ARBA" id="ARBA00022777"/>
    </source>
</evidence>
<evidence type="ECO:0000256" key="4">
    <source>
        <dbReference type="ARBA" id="ARBA00022741"/>
    </source>
</evidence>
<comment type="catalytic activity">
    <reaction evidence="8">
        <text>L-seryl-[protein] + ATP = O-phospho-L-seryl-[protein] + ADP + H(+)</text>
        <dbReference type="Rhea" id="RHEA:17989"/>
        <dbReference type="Rhea" id="RHEA-COMP:9863"/>
        <dbReference type="Rhea" id="RHEA-COMP:11604"/>
        <dbReference type="ChEBI" id="CHEBI:15378"/>
        <dbReference type="ChEBI" id="CHEBI:29999"/>
        <dbReference type="ChEBI" id="CHEBI:30616"/>
        <dbReference type="ChEBI" id="CHEBI:83421"/>
        <dbReference type="ChEBI" id="CHEBI:456216"/>
        <dbReference type="EC" id="2.7.11.1"/>
    </reaction>
</comment>
<dbReference type="EC" id="2.7.11.1" evidence="1"/>
<keyword evidence="2" id="KW-0723">Serine/threonine-protein kinase</keyword>
<feature type="region of interest" description="Disordered" evidence="9">
    <location>
        <begin position="333"/>
        <end position="376"/>
    </location>
</feature>
<evidence type="ECO:0000313" key="12">
    <source>
        <dbReference type="Proteomes" id="UP000466396"/>
    </source>
</evidence>
<evidence type="ECO:0000256" key="6">
    <source>
        <dbReference type="ARBA" id="ARBA00022840"/>
    </source>
</evidence>
<dbReference type="AlphaFoldDB" id="A0A1X1YJ44"/>
<evidence type="ECO:0000256" key="8">
    <source>
        <dbReference type="ARBA" id="ARBA00048679"/>
    </source>
</evidence>
<dbReference type="Gene3D" id="3.30.200.20">
    <property type="entry name" value="Phosphorylase Kinase, domain 1"/>
    <property type="match status" value="1"/>
</dbReference>